<dbReference type="Proteomes" id="UP001165065">
    <property type="component" value="Unassembled WGS sequence"/>
</dbReference>
<protein>
    <submittedName>
        <fullName evidence="1">Uncharacterized protein</fullName>
    </submittedName>
</protein>
<keyword evidence="2" id="KW-1185">Reference proteome</keyword>
<sequence>MYKDWILAVLKSQDQGALAATPGYMARLNPTHIRTGVESPTRDKYAGAAGLLLAWGVKVQKKQLRNLPERLPSDQGELLEWLLKIHKWLLWLTTNPLGATQIIEFLQVSLCTWEDGTEGAVD</sequence>
<accession>A0A9W7G9N2</accession>
<gene>
    <name evidence="1" type="ORF">TrCOL_g5101</name>
</gene>
<reference evidence="2" key="1">
    <citation type="journal article" date="2023" name="Commun. Biol.">
        <title>Genome analysis of Parmales, the sister group of diatoms, reveals the evolutionary specialization of diatoms from phago-mixotrophs to photoautotrophs.</title>
        <authorList>
            <person name="Ban H."/>
            <person name="Sato S."/>
            <person name="Yoshikawa S."/>
            <person name="Yamada K."/>
            <person name="Nakamura Y."/>
            <person name="Ichinomiya M."/>
            <person name="Sato N."/>
            <person name="Blanc-Mathieu R."/>
            <person name="Endo H."/>
            <person name="Kuwata A."/>
            <person name="Ogata H."/>
        </authorList>
    </citation>
    <scope>NUCLEOTIDE SEQUENCE [LARGE SCALE GENOMIC DNA]</scope>
</reference>
<name>A0A9W7G9N2_9STRA</name>
<comment type="caution">
    <text evidence="1">The sequence shown here is derived from an EMBL/GenBank/DDBJ whole genome shotgun (WGS) entry which is preliminary data.</text>
</comment>
<dbReference type="EMBL" id="BRYA01001064">
    <property type="protein sequence ID" value="GMI38362.1"/>
    <property type="molecule type" value="Genomic_DNA"/>
</dbReference>
<evidence type="ECO:0000313" key="2">
    <source>
        <dbReference type="Proteomes" id="UP001165065"/>
    </source>
</evidence>
<feature type="non-terminal residue" evidence="1">
    <location>
        <position position="1"/>
    </location>
</feature>
<dbReference type="AlphaFoldDB" id="A0A9W7G9N2"/>
<organism evidence="1 2">
    <name type="scientific">Triparma columacea</name>
    <dbReference type="NCBI Taxonomy" id="722753"/>
    <lineage>
        <taxon>Eukaryota</taxon>
        <taxon>Sar</taxon>
        <taxon>Stramenopiles</taxon>
        <taxon>Ochrophyta</taxon>
        <taxon>Bolidophyceae</taxon>
        <taxon>Parmales</taxon>
        <taxon>Triparmaceae</taxon>
        <taxon>Triparma</taxon>
    </lineage>
</organism>
<proteinExistence type="predicted"/>
<evidence type="ECO:0000313" key="1">
    <source>
        <dbReference type="EMBL" id="GMI38362.1"/>
    </source>
</evidence>